<gene>
    <name evidence="1" type="ORF">AFERRI_560073</name>
</gene>
<accession>A0A060UYI6</accession>
<name>A0A060UYI6_9PROT</name>
<dbReference type="AlphaFoldDB" id="A0A060UYI6"/>
<protein>
    <submittedName>
        <fullName evidence="1">Uncharacterized protein</fullName>
    </submittedName>
</protein>
<evidence type="ECO:0000313" key="1">
    <source>
        <dbReference type="EMBL" id="CDQ11524.1"/>
    </source>
</evidence>
<proteinExistence type="predicted"/>
<comment type="caution">
    <text evidence="1">The sequence shown here is derived from an EMBL/GenBank/DDBJ whole genome shotgun (WGS) entry which is preliminary data.</text>
</comment>
<reference evidence="1" key="2">
    <citation type="submission" date="2014-07" db="EMBL/GenBank/DDBJ databases">
        <title>Initial genome analysis of the psychrotolerant acidophile Acidithiobacillus ferrivorans CF27: insights into iron and sulfur oxidation pathways and into biofilm formation.</title>
        <authorList>
            <person name="Talla E."/>
            <person name="Hedrich S."/>
            <person name="Mangenot S."/>
            <person name="Ji B."/>
            <person name="Johnson D.B."/>
            <person name="Barbe V."/>
            <person name="Bonnefoy V."/>
        </authorList>
    </citation>
    <scope>NUCLEOTIDE SEQUENCE [LARGE SCALE GENOMIC DNA]</scope>
    <source>
        <strain evidence="1">CF27</strain>
    </source>
</reference>
<organism evidence="1">
    <name type="scientific">Acidithiobacillus ferrivorans</name>
    <dbReference type="NCBI Taxonomy" id="160808"/>
    <lineage>
        <taxon>Bacteria</taxon>
        <taxon>Pseudomonadati</taxon>
        <taxon>Pseudomonadota</taxon>
        <taxon>Acidithiobacillia</taxon>
        <taxon>Acidithiobacillales</taxon>
        <taxon>Acidithiobacillaceae</taxon>
        <taxon>Acidithiobacillus</taxon>
    </lineage>
</organism>
<dbReference type="EMBL" id="CCCS020000052">
    <property type="protein sequence ID" value="CDQ11524.1"/>
    <property type="molecule type" value="Genomic_DNA"/>
</dbReference>
<reference evidence="1" key="1">
    <citation type="submission" date="2014-03" db="EMBL/GenBank/DDBJ databases">
        <authorList>
            <person name="Genoscope - CEA"/>
        </authorList>
    </citation>
    <scope>NUCLEOTIDE SEQUENCE [LARGE SCALE GENOMIC DNA]</scope>
    <source>
        <strain evidence="1">CF27</strain>
    </source>
</reference>
<sequence length="270" mass="29952">MTSRAGALQGWPAKKITDISIFRMPFPAAVQSKGQACQLTRQKNPGALDQIAADSMIFYGGFMCHMESLDFTYERRGSVGVFSGFTIYCQPRTEIGETFQGVLDVLEEQMDALFLCRENAPVSDGYRIVQGEKTPVYEERLDRIETGHDYRGKYYEVDPSLGKKALELFHRAMTFGNDTKIGTYVSARVRGVVARMGTGDRVQVLPSVVVYAFAGHLGNLTLLDRVLAETETVLSPKAQEALDRILALRGGRVPQRAKELIQRLGGDTDD</sequence>